<dbReference type="InterPro" id="IPR013083">
    <property type="entry name" value="Znf_RING/FYVE/PHD"/>
</dbReference>
<feature type="coiled-coil region" evidence="10">
    <location>
        <begin position="256"/>
        <end position="283"/>
    </location>
</feature>
<dbReference type="OrthoDB" id="1305878at2759"/>
<keyword evidence="14" id="KW-1185">Reference proteome</keyword>
<evidence type="ECO:0000256" key="11">
    <source>
        <dbReference type="SAM" id="MobiDB-lite"/>
    </source>
</evidence>
<dbReference type="FunFam" id="3.30.40.10:FF:000082">
    <property type="entry name" value="Polycomb group ring finger 2"/>
    <property type="match status" value="1"/>
</dbReference>
<name>A0A6L2PRQ3_COPFO</name>
<dbReference type="InterPro" id="IPR032443">
    <property type="entry name" value="RAWUL"/>
</dbReference>
<feature type="region of interest" description="Disordered" evidence="11">
    <location>
        <begin position="804"/>
        <end position="826"/>
    </location>
</feature>
<feature type="region of interest" description="Disordered" evidence="11">
    <location>
        <begin position="532"/>
        <end position="564"/>
    </location>
</feature>
<gene>
    <name evidence="13" type="ORF">Cfor_10323</name>
</gene>
<proteinExistence type="predicted"/>
<dbReference type="CDD" id="cd16736">
    <property type="entry name" value="RING-HC_PCGF4"/>
    <property type="match status" value="1"/>
</dbReference>
<dbReference type="GO" id="GO:0035102">
    <property type="term" value="C:PRC1 complex"/>
    <property type="evidence" value="ECO:0007669"/>
    <property type="project" value="TreeGrafter"/>
</dbReference>
<dbReference type="PANTHER" id="PTHR10825:SF72">
    <property type="entry name" value="UBIQUITIN-LIKE DOMAIN-CONTAINING PROTEIN"/>
    <property type="match status" value="1"/>
</dbReference>
<feature type="compositionally biased region" description="Polar residues" evidence="11">
    <location>
        <begin position="919"/>
        <end position="932"/>
    </location>
</feature>
<dbReference type="InterPro" id="IPR017907">
    <property type="entry name" value="Znf_RING_CS"/>
</dbReference>
<dbReference type="CDD" id="cd17082">
    <property type="entry name" value="RAWUL_PCGF2_like"/>
    <property type="match status" value="1"/>
</dbReference>
<feature type="domain" description="RING-type" evidence="12">
    <location>
        <begin position="18"/>
        <end position="57"/>
    </location>
</feature>
<feature type="compositionally biased region" description="Pro residues" evidence="11">
    <location>
        <begin position="966"/>
        <end position="986"/>
    </location>
</feature>
<evidence type="ECO:0000256" key="3">
    <source>
        <dbReference type="ARBA" id="ARBA00022723"/>
    </source>
</evidence>
<keyword evidence="8" id="KW-0539">Nucleus</keyword>
<feature type="region of interest" description="Disordered" evidence="11">
    <location>
        <begin position="869"/>
        <end position="905"/>
    </location>
</feature>
<dbReference type="GO" id="GO:1990841">
    <property type="term" value="F:promoter-specific chromatin binding"/>
    <property type="evidence" value="ECO:0007669"/>
    <property type="project" value="TreeGrafter"/>
</dbReference>
<evidence type="ECO:0000256" key="5">
    <source>
        <dbReference type="ARBA" id="ARBA00022833"/>
    </source>
</evidence>
<evidence type="ECO:0000256" key="1">
    <source>
        <dbReference type="ARBA" id="ARBA00004123"/>
    </source>
</evidence>
<dbReference type="PROSITE" id="PS00518">
    <property type="entry name" value="ZF_RING_1"/>
    <property type="match status" value="1"/>
</dbReference>
<evidence type="ECO:0000313" key="13">
    <source>
        <dbReference type="EMBL" id="GFG35331.1"/>
    </source>
</evidence>
<feature type="compositionally biased region" description="Low complexity" evidence="11">
    <location>
        <begin position="1000"/>
        <end position="1015"/>
    </location>
</feature>
<feature type="compositionally biased region" description="Polar residues" evidence="11">
    <location>
        <begin position="1182"/>
        <end position="1196"/>
    </location>
</feature>
<feature type="region of interest" description="Disordered" evidence="11">
    <location>
        <begin position="638"/>
        <end position="673"/>
    </location>
</feature>
<dbReference type="Proteomes" id="UP000502823">
    <property type="component" value="Unassembled WGS sequence"/>
</dbReference>
<feature type="compositionally biased region" description="Low complexity" evidence="11">
    <location>
        <begin position="869"/>
        <end position="897"/>
    </location>
</feature>
<dbReference type="Gene3D" id="3.10.20.90">
    <property type="entry name" value="Phosphatidylinositol 3-kinase Catalytic Subunit, Chain A, domain 1"/>
    <property type="match status" value="1"/>
</dbReference>
<dbReference type="Pfam" id="PF13923">
    <property type="entry name" value="zf-C3HC4_2"/>
    <property type="match status" value="1"/>
</dbReference>
<comment type="subcellular location">
    <subcellularLocation>
        <location evidence="1">Nucleus</location>
    </subcellularLocation>
</comment>
<feature type="compositionally biased region" description="Low complexity" evidence="11">
    <location>
        <begin position="1170"/>
        <end position="1181"/>
    </location>
</feature>
<feature type="region of interest" description="Disordered" evidence="11">
    <location>
        <begin position="1220"/>
        <end position="1293"/>
    </location>
</feature>
<dbReference type="EMBL" id="BLKM01008935">
    <property type="protein sequence ID" value="GFG35331.1"/>
    <property type="molecule type" value="Genomic_DNA"/>
</dbReference>
<accession>A0A6L2PRQ3</accession>
<feature type="compositionally biased region" description="Low complexity" evidence="11">
    <location>
        <begin position="1112"/>
        <end position="1126"/>
    </location>
</feature>
<keyword evidence="7" id="KW-0804">Transcription</keyword>
<keyword evidence="2" id="KW-0678">Repressor</keyword>
<feature type="compositionally biased region" description="Basic and acidic residues" evidence="11">
    <location>
        <begin position="1265"/>
        <end position="1293"/>
    </location>
</feature>
<feature type="region of interest" description="Disordered" evidence="11">
    <location>
        <begin position="919"/>
        <end position="1015"/>
    </location>
</feature>
<dbReference type="PROSITE" id="PS50089">
    <property type="entry name" value="ZF_RING_2"/>
    <property type="match status" value="1"/>
</dbReference>
<protein>
    <recommendedName>
        <fullName evidence="12">RING-type domain-containing protein</fullName>
    </recommendedName>
</protein>
<keyword evidence="5" id="KW-0862">Zinc</keyword>
<feature type="compositionally biased region" description="Polar residues" evidence="11">
    <location>
        <begin position="804"/>
        <end position="825"/>
    </location>
</feature>
<dbReference type="PANTHER" id="PTHR10825">
    <property type="entry name" value="RING FINGER DOMAIN-CONTAINING, POLYCOMB GROUP COMPONENT"/>
    <property type="match status" value="1"/>
</dbReference>
<dbReference type="InParanoid" id="A0A6L2PRQ3"/>
<keyword evidence="10" id="KW-0175">Coiled coil</keyword>
<evidence type="ECO:0000256" key="8">
    <source>
        <dbReference type="ARBA" id="ARBA00023242"/>
    </source>
</evidence>
<keyword evidence="4 9" id="KW-0863">Zinc-finger</keyword>
<dbReference type="Gene3D" id="3.30.40.10">
    <property type="entry name" value="Zinc/RING finger domain, C3HC4 (zinc finger)"/>
    <property type="match status" value="1"/>
</dbReference>
<dbReference type="SMART" id="SM00184">
    <property type="entry name" value="RING"/>
    <property type="match status" value="1"/>
</dbReference>
<sequence length="1293" mass="137007">MHRPRRLKITDLNPHLICVLCGGYYVDATTIIECLHSFCKACIVRYLETNKYCPICDVQVHKTRPLQNIRSDKTLQDIVYKLVPGLFQKEMRCRREFYAKHPEAQPTSRMDQGEDSDQSHIYTPDEAISLSLEYVKAPTTDIEEFPTRRYLRCPAAVTIAHLQKLIRAKYGLSAEHRVDIMHLDDPLNEEFTLMDVAYIYRWRRKGPLHLNYRIFECCQLSNKRMKLDVGSSANVVTVASTKEEDEGTVKTEPMDIDIIRTSVESEQEKVQNAEEVKNIVSNEDNSNSGTESWKEVQIQISENGVMSVTDITGPPVIENNNNTVMTNCIPVSDEGSKVSLILCGSEQKTKPTEGIQKESKHMLSSKEFECCKPNIIEETRTPAILSTVVTAVATKSAKPSSTAAGVTAAPVPTTTVEGSKKHECMKTSSTESVVKLSTVESAVMKNSTDENFPENQSDLLLPVPVTSAALSTHTVSPVMSSGTVSSVASSQQITEVTASHKKSTNSCTKSIKHGCSLSETKFSGVPSNVKHSQLTQSQPLALKVGHTSSGSTGKEPSRVTDGVDLSAKKDTPKLAVVAPTQSVATNSAIGRKPFNSGSSSSPVGYKTLKTPPKSWNQSITRLSFLSSTKNNTYMANTTGVSCDGRRSGDPAGKNVDSSGAVGSGSKAMGCGNNSVPAKPNRFFKMRNMPRYLGNPASGVKPMYQVASVNKRELVTQTAGHSPVVKPVYQVASSTSQHNTLPSHSSAGSIKPMYHIAGSGGGNKLDSTVASSVTHTVCSKPVMTGYVANQQGTKMDSGISVPLLSPSSGAKQMPHQSTNPQQNNKPDCSIAMLSVTQTTTDSKPVSSGVLGLSQQHCNKITDPGTSLTALASSSSKSMPSMCSAQSVSSDLSSASSTGKSREGNISKLESGVPLISGMKSTHQVGSVTPSKPDSVTPPASKHGSVTLMKIDPKTLSPIVVGGGSSPGTPPLPLSPSPQSSNPPPPMMPQNLKTHTPQLPLPAHSSSNRSSASPNNPIGSPFLPNLLYSGFPFAAMGVGVGGSRMGVGPPPLVRAGSGMGLGAYHPLPPSINMLFNPHHRSHTHNSTTTPGCQSIVPPPAVQRIPASNPQHKGSSSTTNSVSSNSSVNAPGSGKLSTNNGAGHLSSQNISRHRTPPPTSHSPSASQPLKLHTSQSSSSQNSTTAEVPSSQAATVTATNHQKAIVGKHEQKAAADVNTIPIARTVNGEQSSGEVLGKKSDNGTASEVETDGGGGREEKVNVTQNQTKPKQDAKETGSDKGNDSGEAVETKKQLEKT</sequence>
<evidence type="ECO:0000256" key="2">
    <source>
        <dbReference type="ARBA" id="ARBA00022491"/>
    </source>
</evidence>
<dbReference type="Pfam" id="PF16207">
    <property type="entry name" value="RAWUL"/>
    <property type="match status" value="1"/>
</dbReference>
<evidence type="ECO:0000313" key="14">
    <source>
        <dbReference type="Proteomes" id="UP000502823"/>
    </source>
</evidence>
<feature type="region of interest" description="Disordered" evidence="11">
    <location>
        <begin position="588"/>
        <end position="609"/>
    </location>
</feature>
<comment type="caution">
    <text evidence="13">The sequence shown here is derived from an EMBL/GenBank/DDBJ whole genome shotgun (WGS) entry which is preliminary data.</text>
</comment>
<evidence type="ECO:0000256" key="7">
    <source>
        <dbReference type="ARBA" id="ARBA00023163"/>
    </source>
</evidence>
<evidence type="ECO:0000259" key="12">
    <source>
        <dbReference type="PROSITE" id="PS50089"/>
    </source>
</evidence>
<dbReference type="SUPFAM" id="SSF57850">
    <property type="entry name" value="RING/U-box"/>
    <property type="match status" value="1"/>
</dbReference>
<dbReference type="InterPro" id="IPR001841">
    <property type="entry name" value="Znf_RING"/>
</dbReference>
<evidence type="ECO:0000256" key="4">
    <source>
        <dbReference type="ARBA" id="ARBA00022771"/>
    </source>
</evidence>
<dbReference type="GO" id="GO:0000122">
    <property type="term" value="P:negative regulation of transcription by RNA polymerase II"/>
    <property type="evidence" value="ECO:0007669"/>
    <property type="project" value="TreeGrafter"/>
</dbReference>
<evidence type="ECO:0000256" key="10">
    <source>
        <dbReference type="SAM" id="Coils"/>
    </source>
</evidence>
<reference evidence="14" key="1">
    <citation type="submission" date="2020-01" db="EMBL/GenBank/DDBJ databases">
        <title>Draft genome sequence of the Termite Coptotermes fromosanus.</title>
        <authorList>
            <person name="Itakura S."/>
            <person name="Yosikawa Y."/>
            <person name="Umezawa K."/>
        </authorList>
    </citation>
    <scope>NUCLEOTIDE SEQUENCE [LARGE SCALE GENOMIC DNA]</scope>
</reference>
<keyword evidence="3" id="KW-0479">Metal-binding</keyword>
<evidence type="ECO:0000256" key="9">
    <source>
        <dbReference type="PROSITE-ProRule" id="PRU00175"/>
    </source>
</evidence>
<evidence type="ECO:0000256" key="6">
    <source>
        <dbReference type="ARBA" id="ARBA00023015"/>
    </source>
</evidence>
<keyword evidence="6" id="KW-0805">Transcription regulation</keyword>
<dbReference type="GO" id="GO:0008270">
    <property type="term" value="F:zinc ion binding"/>
    <property type="evidence" value="ECO:0007669"/>
    <property type="project" value="UniProtKB-KW"/>
</dbReference>
<organism evidence="13 14">
    <name type="scientific">Coptotermes formosanus</name>
    <name type="common">Formosan subterranean termite</name>
    <dbReference type="NCBI Taxonomy" id="36987"/>
    <lineage>
        <taxon>Eukaryota</taxon>
        <taxon>Metazoa</taxon>
        <taxon>Ecdysozoa</taxon>
        <taxon>Arthropoda</taxon>
        <taxon>Hexapoda</taxon>
        <taxon>Insecta</taxon>
        <taxon>Pterygota</taxon>
        <taxon>Neoptera</taxon>
        <taxon>Polyneoptera</taxon>
        <taxon>Dictyoptera</taxon>
        <taxon>Blattodea</taxon>
        <taxon>Blattoidea</taxon>
        <taxon>Termitoidae</taxon>
        <taxon>Rhinotermitidae</taxon>
        <taxon>Coptotermes</taxon>
    </lineage>
</organism>
<feature type="region of interest" description="Disordered" evidence="11">
    <location>
        <begin position="1073"/>
        <end position="1196"/>
    </location>
</feature>
<feature type="compositionally biased region" description="Polar residues" evidence="11">
    <location>
        <begin position="1132"/>
        <end position="1147"/>
    </location>
</feature>